<dbReference type="Gene3D" id="1.10.580.10">
    <property type="entry name" value="Citrate Synthase, domain 1"/>
    <property type="match status" value="1"/>
</dbReference>
<dbReference type="PANTHER" id="PTHR42871">
    <property type="entry name" value="CITRATE SYNTHASE"/>
    <property type="match status" value="1"/>
</dbReference>
<organism evidence="3 4">
    <name type="scientific">Pelagomonas calceolata</name>
    <dbReference type="NCBI Taxonomy" id="35677"/>
    <lineage>
        <taxon>Eukaryota</taxon>
        <taxon>Sar</taxon>
        <taxon>Stramenopiles</taxon>
        <taxon>Ochrophyta</taxon>
        <taxon>Pelagophyceae</taxon>
        <taxon>Pelagomonadales</taxon>
        <taxon>Pelagomonadaceae</taxon>
        <taxon>Pelagomonas</taxon>
    </lineage>
</organism>
<dbReference type="Pfam" id="PF00285">
    <property type="entry name" value="Citrate_synt"/>
    <property type="match status" value="1"/>
</dbReference>
<comment type="similarity">
    <text evidence="1">Belongs to the citrate synthase family.</text>
</comment>
<dbReference type="OrthoDB" id="14230at2759"/>
<gene>
    <name evidence="3" type="ORF">PECAL_4P15980</name>
</gene>
<dbReference type="EMBL" id="CAKKNE010000004">
    <property type="protein sequence ID" value="CAH0374325.1"/>
    <property type="molecule type" value="Genomic_DNA"/>
</dbReference>
<dbReference type="Gene3D" id="1.10.230.10">
    <property type="entry name" value="Cytochrome P450-Terp, domain 2"/>
    <property type="match status" value="1"/>
</dbReference>
<evidence type="ECO:0000313" key="4">
    <source>
        <dbReference type="Proteomes" id="UP000789595"/>
    </source>
</evidence>
<sequence>MTTRRIADLAAATHVTVSARDENNGEEITIQLPIVRGSAGAPAVDISSLPAATGLYTLDPGFVATGSCRSAITFIDGPAGVLLHRGYGIDDLAARSSYLEVVYLLLNNRLPASQRRLDLFTEEVIRRMSVDRRLESFMSGFPDDAHPMAVMVGTVGALSAFYHDCRGVKAMNESERALAAVRVVAKLPTIAAMAYRHSVGLPYVAPRRGKSFAANLLNMCFASPLDGGEFVAPPAAFEKALDVFLLLHADHEQNASTATVRMAASSEANPFACVAAGIASLWGPMHGGANEACIRMLREIGSKERIPEFLARAKDKNDPFKLMGFGHRASVHAGVYRNIDPRAKEMKKLALDCIAEFERRNCQDRDAYVTASAPVTAMGANAAGSPKQLRELFHLAVELERAALADDYFVSRKLFPNVGRGANSKRLLDGVAGRDSTHAHAGRLLLGPRPDSHGHSAHAVHVPLRGRPVGGLGSAVARGLSRAEAPHLAAAPGLRGRDAAAVPRRPRARAQRPPEPQAELHGLDAGRAGLRLFLLASCLLYPSPISF</sequence>
<evidence type="ECO:0000256" key="1">
    <source>
        <dbReference type="RuleBase" id="RU000441"/>
    </source>
</evidence>
<dbReference type="SUPFAM" id="SSF48256">
    <property type="entry name" value="Citrate synthase"/>
    <property type="match status" value="1"/>
</dbReference>
<dbReference type="InterPro" id="IPR036969">
    <property type="entry name" value="Citrate_synthase_sf"/>
</dbReference>
<keyword evidence="4" id="KW-1185">Reference proteome</keyword>
<reference evidence="3" key="1">
    <citation type="submission" date="2021-11" db="EMBL/GenBank/DDBJ databases">
        <authorList>
            <consortium name="Genoscope - CEA"/>
            <person name="William W."/>
        </authorList>
    </citation>
    <scope>NUCLEOTIDE SEQUENCE</scope>
</reference>
<proteinExistence type="inferred from homology"/>
<dbReference type="GO" id="GO:0046912">
    <property type="term" value="F:acyltransferase activity, acyl groups converted into alkyl on transfer"/>
    <property type="evidence" value="ECO:0007669"/>
    <property type="project" value="InterPro"/>
</dbReference>
<feature type="non-terminal residue" evidence="3">
    <location>
        <position position="547"/>
    </location>
</feature>
<feature type="region of interest" description="Disordered" evidence="2">
    <location>
        <begin position="487"/>
        <end position="520"/>
    </location>
</feature>
<protein>
    <recommendedName>
        <fullName evidence="1">Citrate synthase</fullName>
    </recommendedName>
</protein>
<dbReference type="Gene3D" id="2.20.28.60">
    <property type="match status" value="1"/>
</dbReference>
<dbReference type="PRINTS" id="PR00143">
    <property type="entry name" value="CITRTSNTHASE"/>
</dbReference>
<dbReference type="Proteomes" id="UP000789595">
    <property type="component" value="Unassembled WGS sequence"/>
</dbReference>
<dbReference type="InterPro" id="IPR016142">
    <property type="entry name" value="Citrate_synth-like_lrg_a-sub"/>
</dbReference>
<accession>A0A8J2WNI9</accession>
<dbReference type="InterPro" id="IPR016143">
    <property type="entry name" value="Citrate_synth-like_sm_a-sub"/>
</dbReference>
<dbReference type="AlphaFoldDB" id="A0A8J2WNI9"/>
<keyword evidence="1" id="KW-0808">Transferase</keyword>
<evidence type="ECO:0000256" key="2">
    <source>
        <dbReference type="SAM" id="MobiDB-lite"/>
    </source>
</evidence>
<comment type="caution">
    <text evidence="3">The sequence shown here is derived from an EMBL/GenBank/DDBJ whole genome shotgun (WGS) entry which is preliminary data.</text>
</comment>
<evidence type="ECO:0000313" key="3">
    <source>
        <dbReference type="EMBL" id="CAH0374325.1"/>
    </source>
</evidence>
<dbReference type="InterPro" id="IPR002020">
    <property type="entry name" value="Citrate_synthase"/>
</dbReference>
<dbReference type="PANTHER" id="PTHR42871:SF1">
    <property type="entry name" value="CITRATE SYNTHASE"/>
    <property type="match status" value="1"/>
</dbReference>
<name>A0A8J2WNI9_9STRA</name>